<evidence type="ECO:0000256" key="2">
    <source>
        <dbReference type="ARBA" id="ARBA00005819"/>
    </source>
</evidence>
<evidence type="ECO:0000256" key="6">
    <source>
        <dbReference type="SAM" id="MobiDB-lite"/>
    </source>
</evidence>
<evidence type="ECO:0000256" key="5">
    <source>
        <dbReference type="ARBA" id="ARBA00023242"/>
    </source>
</evidence>
<evidence type="ECO:0000256" key="1">
    <source>
        <dbReference type="ARBA" id="ARBA00004604"/>
    </source>
</evidence>
<dbReference type="SUPFAM" id="SSF54928">
    <property type="entry name" value="RNA-binding domain, RBD"/>
    <property type="match status" value="1"/>
</dbReference>
<proteinExistence type="inferred from homology"/>
<evidence type="ECO:0000256" key="7">
    <source>
        <dbReference type="SAM" id="Phobius"/>
    </source>
</evidence>
<dbReference type="InterPro" id="IPR039119">
    <property type="entry name" value="ABT1/Esf2"/>
</dbReference>
<comment type="similarity">
    <text evidence="2">Belongs to the ESF2/ABP1 family.</text>
</comment>
<dbReference type="Gene3D" id="3.30.70.330">
    <property type="match status" value="1"/>
</dbReference>
<dbReference type="GO" id="GO:0000480">
    <property type="term" value="P:endonucleolytic cleavage in 5'-ETS of tricistronic rRNA transcript (SSU-rRNA, 5.8S rRNA, LSU-rRNA)"/>
    <property type="evidence" value="ECO:0007669"/>
    <property type="project" value="TreeGrafter"/>
</dbReference>
<dbReference type="AlphaFoldDB" id="A0A182VY07"/>
<evidence type="ECO:0000256" key="4">
    <source>
        <dbReference type="ARBA" id="ARBA00022884"/>
    </source>
</evidence>
<feature type="compositionally biased region" description="Acidic residues" evidence="6">
    <location>
        <begin position="33"/>
        <end position="107"/>
    </location>
</feature>
<dbReference type="InterPro" id="IPR035979">
    <property type="entry name" value="RBD_domain_sf"/>
</dbReference>
<keyword evidence="5" id="KW-0539">Nucleus</keyword>
<dbReference type="InterPro" id="IPR034353">
    <property type="entry name" value="ABT1/ESF2_RRM"/>
</dbReference>
<keyword evidence="4" id="KW-0694">RNA-binding</keyword>
<reference evidence="9" key="1">
    <citation type="submission" date="2013-03" db="EMBL/GenBank/DDBJ databases">
        <title>The Genome Sequence of Anopheles minimus MINIMUS1.</title>
        <authorList>
            <consortium name="The Broad Institute Genomics Platform"/>
            <person name="Neafsey D.E."/>
            <person name="Walton C."/>
            <person name="Walker B."/>
            <person name="Young S.K."/>
            <person name="Zeng Q."/>
            <person name="Gargeya S."/>
            <person name="Fitzgerald M."/>
            <person name="Haas B."/>
            <person name="Abouelleil A."/>
            <person name="Allen A.W."/>
            <person name="Alvarado L."/>
            <person name="Arachchi H.M."/>
            <person name="Berlin A.M."/>
            <person name="Chapman S.B."/>
            <person name="Gainer-Dewar J."/>
            <person name="Goldberg J."/>
            <person name="Griggs A."/>
            <person name="Gujja S."/>
            <person name="Hansen M."/>
            <person name="Howarth C."/>
            <person name="Imamovic A."/>
            <person name="Ireland A."/>
            <person name="Larimer J."/>
            <person name="McCowan C."/>
            <person name="Murphy C."/>
            <person name="Pearson M."/>
            <person name="Poon T.W."/>
            <person name="Priest M."/>
            <person name="Roberts A."/>
            <person name="Saif S."/>
            <person name="Shea T."/>
            <person name="Sisk P."/>
            <person name="Sykes S."/>
            <person name="Wortman J."/>
            <person name="Nusbaum C."/>
            <person name="Birren B."/>
        </authorList>
    </citation>
    <scope>NUCLEOTIDE SEQUENCE [LARGE SCALE GENOMIC DNA]</scope>
    <source>
        <strain evidence="9">MINIMUS1</strain>
    </source>
</reference>
<dbReference type="GO" id="GO:0000447">
    <property type="term" value="P:endonucleolytic cleavage in ITS1 to separate SSU-rRNA from 5.8S rRNA and LSU-rRNA from tricistronic rRNA transcript (SSU-rRNA, 5.8S rRNA, LSU-rRNA)"/>
    <property type="evidence" value="ECO:0007669"/>
    <property type="project" value="TreeGrafter"/>
</dbReference>
<feature type="region of interest" description="Disordered" evidence="6">
    <location>
        <begin position="1"/>
        <end position="125"/>
    </location>
</feature>
<feature type="compositionally biased region" description="Basic residues" evidence="6">
    <location>
        <begin position="1"/>
        <end position="16"/>
    </location>
</feature>
<organism evidence="8 9">
    <name type="scientific">Anopheles minimus</name>
    <dbReference type="NCBI Taxonomy" id="112268"/>
    <lineage>
        <taxon>Eukaryota</taxon>
        <taxon>Metazoa</taxon>
        <taxon>Ecdysozoa</taxon>
        <taxon>Arthropoda</taxon>
        <taxon>Hexapoda</taxon>
        <taxon>Insecta</taxon>
        <taxon>Pterygota</taxon>
        <taxon>Neoptera</taxon>
        <taxon>Endopterygota</taxon>
        <taxon>Diptera</taxon>
        <taxon>Nematocera</taxon>
        <taxon>Culicoidea</taxon>
        <taxon>Culicidae</taxon>
        <taxon>Anophelinae</taxon>
        <taxon>Anopheles</taxon>
    </lineage>
</organism>
<feature type="transmembrane region" description="Helical" evidence="7">
    <location>
        <begin position="302"/>
        <end position="323"/>
    </location>
</feature>
<dbReference type="CDD" id="cd12263">
    <property type="entry name" value="RRM_ABT1_like"/>
    <property type="match status" value="1"/>
</dbReference>
<dbReference type="Proteomes" id="UP000075920">
    <property type="component" value="Unassembled WGS sequence"/>
</dbReference>
<dbReference type="GO" id="GO:0000472">
    <property type="term" value="P:endonucleolytic cleavage to generate mature 5'-end of SSU-rRNA from (SSU-rRNA, 5.8S rRNA, LSU-rRNA)"/>
    <property type="evidence" value="ECO:0007669"/>
    <property type="project" value="TreeGrafter"/>
</dbReference>
<evidence type="ECO:0000313" key="8">
    <source>
        <dbReference type="EnsemblMetazoa" id="AMIN002956-PA"/>
    </source>
</evidence>
<accession>A0A182VY07</accession>
<dbReference type="PANTHER" id="PTHR12311:SF7">
    <property type="entry name" value="ACTIVATOR OF BASAL TRANSCRIPTION 1"/>
    <property type="match status" value="1"/>
</dbReference>
<dbReference type="GO" id="GO:0003723">
    <property type="term" value="F:RNA binding"/>
    <property type="evidence" value="ECO:0007669"/>
    <property type="project" value="UniProtKB-KW"/>
</dbReference>
<name>A0A182VY07_9DIPT</name>
<dbReference type="GO" id="GO:0005730">
    <property type="term" value="C:nucleolus"/>
    <property type="evidence" value="ECO:0007669"/>
    <property type="project" value="UniProtKB-SubCell"/>
</dbReference>
<keyword evidence="7" id="KW-1133">Transmembrane helix</keyword>
<dbReference type="GO" id="GO:0034462">
    <property type="term" value="P:small-subunit processome assembly"/>
    <property type="evidence" value="ECO:0007669"/>
    <property type="project" value="TreeGrafter"/>
</dbReference>
<protein>
    <recommendedName>
        <fullName evidence="3">Activator of basal transcription 1</fullName>
    </recommendedName>
</protein>
<reference evidence="8" key="2">
    <citation type="submission" date="2020-05" db="UniProtKB">
        <authorList>
            <consortium name="EnsemblMetazoa"/>
        </authorList>
    </citation>
    <scope>IDENTIFICATION</scope>
    <source>
        <strain evidence="8">MINIMUS1</strain>
    </source>
</reference>
<dbReference type="PANTHER" id="PTHR12311">
    <property type="entry name" value="ACTIVATOR OF BASAL TRANSCRIPTION 1"/>
    <property type="match status" value="1"/>
</dbReference>
<sequence>MKRKGSIVLIPKKKKRTEIQPEEEEDRLSHSECEEDVAGNDDPDESLSDHSEEEPVTDDEEGLEQDSDEEDNIEESDNEQQETDKDNEDDENEECSEQDDNDNEDDGTGERTPSTKQSKLRLVTPLPKKKERKAGVIYICSIPKHMNVTVLRTMLEQFGEIGRIYLKPALKDGKVRKKNTTGKKVVVHYTEGWVEFLDKRVAKAVVPLLNMRPITNKKQSVFRDILWSMKYLSGFHCGRVRVPVNGLVLFEMSPTMVESDLSASFQELLDAIKKVHPSDRALYDAFAPVRKRIWRKWCLRKLSVVVCLTVICVTVCYVPSVNWHVTAIGRLLMIEILPYWDWTPLYRGKCLIAKAKEMTAAKQFESTIVSFPDDCVVCRNFGLVPVRQNVTYESLYRHHLMRNLPTIVSDVYPPWSDHKRYGSDWDNFLNDLEELLLANPCDFRTNLIFKPSFAKTSALARMVDLLADEAAPIGNATNRGWFVQLRNCALRTIKKTRTMFEKPYFYATHWEPPYTNWILLSRAFEGALEMTPNMAGLVLVHQLRSSLNVILRPRAECENSCQMLRITLQQQQSLLFSTTLWNFSYIPSDGNETSVTFITETYENV</sequence>
<comment type="subcellular location">
    <subcellularLocation>
        <location evidence="1">Nucleus</location>
        <location evidence="1">Nucleolus</location>
    </subcellularLocation>
</comment>
<dbReference type="STRING" id="112268.A0A182VY07"/>
<dbReference type="InterPro" id="IPR012677">
    <property type="entry name" value="Nucleotide-bd_a/b_plait_sf"/>
</dbReference>
<keyword evidence="9" id="KW-1185">Reference proteome</keyword>
<evidence type="ECO:0000256" key="3">
    <source>
        <dbReference type="ARBA" id="ARBA00020737"/>
    </source>
</evidence>
<dbReference type="EnsemblMetazoa" id="AMIN002956-RA">
    <property type="protein sequence ID" value="AMIN002956-PA"/>
    <property type="gene ID" value="AMIN002956"/>
</dbReference>
<dbReference type="VEuPathDB" id="VectorBase:AMIN002956"/>
<keyword evidence="7" id="KW-0812">Transmembrane</keyword>
<evidence type="ECO:0000313" key="9">
    <source>
        <dbReference type="Proteomes" id="UP000075920"/>
    </source>
</evidence>
<keyword evidence="7" id="KW-0472">Membrane</keyword>